<dbReference type="EMBL" id="JARK01001410">
    <property type="protein sequence ID" value="EYC06716.1"/>
    <property type="molecule type" value="Genomic_DNA"/>
</dbReference>
<comment type="caution">
    <text evidence="1">The sequence shown here is derived from an EMBL/GenBank/DDBJ whole genome shotgun (WGS) entry which is preliminary data.</text>
</comment>
<dbReference type="AlphaFoldDB" id="A0A016TVD3"/>
<evidence type="ECO:0000313" key="1">
    <source>
        <dbReference type="EMBL" id="EYC06716.1"/>
    </source>
</evidence>
<protein>
    <submittedName>
        <fullName evidence="1">Uncharacterized protein</fullName>
    </submittedName>
</protein>
<sequence>MDFPAPSSSSNFSSIARRLLLSRKRRKSPDPNVLFLPVAESKPPVEEPAAILAQDMLGYNPDIEQYISSHPGSVECKASFQQAATLSEVEIYDVKPPNGEFTVSSLEGAICPKVPVSSVLLCERLQSLTTENLATLLGTYDVVCSTTIDTTSLSKRAKVLVRRVRQFFEELKRLLGDSCKGTVFDSPVEMTAMACGVSQATVRSLGVRPEFVHEPFPRNKKKPKPDQESISEATLRKYGEQWGKIVVSIIKENSKKENMTISALHKLLLDRYAHFPMSRTTLYSFTKAMGVTYERKRGISYMLL</sequence>
<organism evidence="1 2">
    <name type="scientific">Ancylostoma ceylanicum</name>
    <dbReference type="NCBI Taxonomy" id="53326"/>
    <lineage>
        <taxon>Eukaryota</taxon>
        <taxon>Metazoa</taxon>
        <taxon>Ecdysozoa</taxon>
        <taxon>Nematoda</taxon>
        <taxon>Chromadorea</taxon>
        <taxon>Rhabditida</taxon>
        <taxon>Rhabditina</taxon>
        <taxon>Rhabditomorpha</taxon>
        <taxon>Strongyloidea</taxon>
        <taxon>Ancylostomatidae</taxon>
        <taxon>Ancylostomatinae</taxon>
        <taxon>Ancylostoma</taxon>
    </lineage>
</organism>
<dbReference type="OrthoDB" id="5856567at2759"/>
<dbReference type="Proteomes" id="UP000024635">
    <property type="component" value="Unassembled WGS sequence"/>
</dbReference>
<gene>
    <name evidence="1" type="primary">Acey_s0074.g852</name>
    <name evidence="1" type="ORF">Y032_0074g852</name>
</gene>
<keyword evidence="2" id="KW-1185">Reference proteome</keyword>
<proteinExistence type="predicted"/>
<evidence type="ECO:0000313" key="2">
    <source>
        <dbReference type="Proteomes" id="UP000024635"/>
    </source>
</evidence>
<name>A0A016TVD3_9BILA</name>
<reference evidence="2" key="1">
    <citation type="journal article" date="2015" name="Nat. Genet.">
        <title>The genome and transcriptome of the zoonotic hookworm Ancylostoma ceylanicum identify infection-specific gene families.</title>
        <authorList>
            <person name="Schwarz E.M."/>
            <person name="Hu Y."/>
            <person name="Antoshechkin I."/>
            <person name="Miller M.M."/>
            <person name="Sternberg P.W."/>
            <person name="Aroian R.V."/>
        </authorList>
    </citation>
    <scope>NUCLEOTIDE SEQUENCE</scope>
    <source>
        <strain evidence="2">HY135</strain>
    </source>
</reference>
<accession>A0A016TVD3</accession>